<evidence type="ECO:0000313" key="1">
    <source>
        <dbReference type="EMBL" id="EJW94388.1"/>
    </source>
</evidence>
<organism evidence="1">
    <name type="scientific">gut metagenome</name>
    <dbReference type="NCBI Taxonomy" id="749906"/>
    <lineage>
        <taxon>unclassified sequences</taxon>
        <taxon>metagenomes</taxon>
        <taxon>organismal metagenomes</taxon>
    </lineage>
</organism>
<feature type="non-terminal residue" evidence="1">
    <location>
        <position position="27"/>
    </location>
</feature>
<protein>
    <submittedName>
        <fullName evidence="1">Uncharacterized protein</fullName>
    </submittedName>
</protein>
<reference evidence="1" key="1">
    <citation type="journal article" date="2012" name="PLoS ONE">
        <title>Gene sets for utilization of primary and secondary nutrition supplies in the distal gut of endangered iberian lynx.</title>
        <authorList>
            <person name="Alcaide M."/>
            <person name="Messina E."/>
            <person name="Richter M."/>
            <person name="Bargiela R."/>
            <person name="Peplies J."/>
            <person name="Huws S.A."/>
            <person name="Newbold C.J."/>
            <person name="Golyshin P.N."/>
            <person name="Simon M.A."/>
            <person name="Lopez G."/>
            <person name="Yakimov M.M."/>
            <person name="Ferrer M."/>
        </authorList>
    </citation>
    <scope>NUCLEOTIDE SEQUENCE</scope>
</reference>
<gene>
    <name evidence="1" type="ORF">EVA_17504</name>
</gene>
<dbReference type="EMBL" id="AMCI01006406">
    <property type="protein sequence ID" value="EJW94388.1"/>
    <property type="molecule type" value="Genomic_DNA"/>
</dbReference>
<proteinExistence type="predicted"/>
<comment type="caution">
    <text evidence="1">The sequence shown here is derived from an EMBL/GenBank/DDBJ whole genome shotgun (WGS) entry which is preliminary data.</text>
</comment>
<accession>J9FIX9</accession>
<sequence>MFKKFTNWYFSRQALPYWGILFIDCMV</sequence>
<dbReference type="AlphaFoldDB" id="J9FIX9"/>
<name>J9FIX9_9ZZZZ</name>